<dbReference type="OMA" id="REWMIAT"/>
<sequence>KLCFKIIHSSTLLLPHWKALLQAEGLPEKVLPHDVLTHWNSMFDMLLAVLHHQVVLKKFTADVDNDLHEFELSREEWKAVLKDATLYFSCSGTPNLATVILAMDMINKVLAMAAVNDMEFSAPIWSSLLVAKQTLNRYYCLTDDSDLYRIAMILHPVHKTQYFE</sequence>
<dbReference type="Proteomes" id="UP000217790">
    <property type="component" value="Unassembled WGS sequence"/>
</dbReference>
<keyword evidence="2" id="KW-1185">Reference proteome</keyword>
<dbReference type="InterPro" id="IPR012337">
    <property type="entry name" value="RNaseH-like_sf"/>
</dbReference>
<feature type="non-terminal residue" evidence="1">
    <location>
        <position position="164"/>
    </location>
</feature>
<evidence type="ECO:0000313" key="1">
    <source>
        <dbReference type="EMBL" id="PBK96079.1"/>
    </source>
</evidence>
<dbReference type="AlphaFoldDB" id="A0A2H3DLJ1"/>
<accession>A0A2H3DLJ1</accession>
<organism evidence="1 2">
    <name type="scientific">Armillaria gallica</name>
    <name type="common">Bulbous honey fungus</name>
    <name type="synonym">Armillaria bulbosa</name>
    <dbReference type="NCBI Taxonomy" id="47427"/>
    <lineage>
        <taxon>Eukaryota</taxon>
        <taxon>Fungi</taxon>
        <taxon>Dikarya</taxon>
        <taxon>Basidiomycota</taxon>
        <taxon>Agaricomycotina</taxon>
        <taxon>Agaricomycetes</taxon>
        <taxon>Agaricomycetidae</taxon>
        <taxon>Agaricales</taxon>
        <taxon>Marasmiineae</taxon>
        <taxon>Physalacriaceae</taxon>
        <taxon>Armillaria</taxon>
    </lineage>
</organism>
<evidence type="ECO:0000313" key="2">
    <source>
        <dbReference type="Proteomes" id="UP000217790"/>
    </source>
</evidence>
<dbReference type="OrthoDB" id="3359487at2759"/>
<dbReference type="InParanoid" id="A0A2H3DLJ1"/>
<proteinExistence type="predicted"/>
<dbReference type="SUPFAM" id="SSF53098">
    <property type="entry name" value="Ribonuclease H-like"/>
    <property type="match status" value="1"/>
</dbReference>
<name>A0A2H3DLJ1_ARMGA</name>
<dbReference type="EMBL" id="KZ293651">
    <property type="protein sequence ID" value="PBK96079.1"/>
    <property type="molecule type" value="Genomic_DNA"/>
</dbReference>
<protein>
    <submittedName>
        <fullName evidence="1">Uncharacterized protein</fullName>
    </submittedName>
</protein>
<gene>
    <name evidence="1" type="ORF">ARMGADRAFT_882892</name>
</gene>
<feature type="non-terminal residue" evidence="1">
    <location>
        <position position="1"/>
    </location>
</feature>
<reference evidence="2" key="1">
    <citation type="journal article" date="2017" name="Nat. Ecol. Evol.">
        <title>Genome expansion and lineage-specific genetic innovations in the forest pathogenic fungi Armillaria.</title>
        <authorList>
            <person name="Sipos G."/>
            <person name="Prasanna A.N."/>
            <person name="Walter M.C."/>
            <person name="O'Connor E."/>
            <person name="Balint B."/>
            <person name="Krizsan K."/>
            <person name="Kiss B."/>
            <person name="Hess J."/>
            <person name="Varga T."/>
            <person name="Slot J."/>
            <person name="Riley R."/>
            <person name="Boka B."/>
            <person name="Rigling D."/>
            <person name="Barry K."/>
            <person name="Lee J."/>
            <person name="Mihaltcheva S."/>
            <person name="LaButti K."/>
            <person name="Lipzen A."/>
            <person name="Waldron R."/>
            <person name="Moloney N.M."/>
            <person name="Sperisen C."/>
            <person name="Kredics L."/>
            <person name="Vagvoelgyi C."/>
            <person name="Patrignani A."/>
            <person name="Fitzpatrick D."/>
            <person name="Nagy I."/>
            <person name="Doyle S."/>
            <person name="Anderson J.B."/>
            <person name="Grigoriev I.V."/>
            <person name="Gueldener U."/>
            <person name="Muensterkoetter M."/>
            <person name="Nagy L.G."/>
        </authorList>
    </citation>
    <scope>NUCLEOTIDE SEQUENCE [LARGE SCALE GENOMIC DNA]</scope>
    <source>
        <strain evidence="2">Ar21-2</strain>
    </source>
</reference>